<evidence type="ECO:0000313" key="4">
    <source>
        <dbReference type="Proteomes" id="UP000264294"/>
    </source>
</evidence>
<organism evidence="1 3">
    <name type="scientific">Bacillus clarus</name>
    <dbReference type="NCBI Taxonomy" id="2338372"/>
    <lineage>
        <taxon>Bacteria</taxon>
        <taxon>Bacillati</taxon>
        <taxon>Bacillota</taxon>
        <taxon>Bacilli</taxon>
        <taxon>Bacillales</taxon>
        <taxon>Bacillaceae</taxon>
        <taxon>Bacillus</taxon>
        <taxon>Bacillus cereus group</taxon>
    </lineage>
</organism>
<comment type="caution">
    <text evidence="1">The sequence shown here is derived from an EMBL/GenBank/DDBJ whole genome shotgun (WGS) entry which is preliminary data.</text>
</comment>
<evidence type="ECO:0000313" key="3">
    <source>
        <dbReference type="Proteomes" id="UP000029389"/>
    </source>
</evidence>
<gene>
    <name evidence="2" type="ORF">D0U04_23685</name>
    <name evidence="1" type="ORF">DJ93_5929</name>
</gene>
<proteinExistence type="predicted"/>
<dbReference type="Proteomes" id="UP000264294">
    <property type="component" value="Unassembled WGS sequence"/>
</dbReference>
<dbReference type="EMBL" id="QVOD01000042">
    <property type="protein sequence ID" value="RFT63875.1"/>
    <property type="molecule type" value="Genomic_DNA"/>
</dbReference>
<reference evidence="2 4" key="2">
    <citation type="submission" date="2018-08" db="EMBL/GenBank/DDBJ databases">
        <title>Bacillus clarus sp. nov. strain PS00077A.</title>
        <authorList>
            <person name="Mendez Acevedo M."/>
            <person name="Carroll L."/>
            <person name="Mukherjee M."/>
            <person name="Wiedmann M."/>
            <person name="Kovac J."/>
        </authorList>
    </citation>
    <scope>NUCLEOTIDE SEQUENCE [LARGE SCALE GENOMIC DNA]</scope>
    <source>
        <strain evidence="2 4">PS00077A</strain>
    </source>
</reference>
<accession>A0A090Z286</accession>
<evidence type="ECO:0000313" key="1">
    <source>
        <dbReference type="EMBL" id="KFN04747.1"/>
    </source>
</evidence>
<dbReference type="Proteomes" id="UP000029389">
    <property type="component" value="Unassembled WGS sequence"/>
</dbReference>
<evidence type="ECO:0000313" key="2">
    <source>
        <dbReference type="EMBL" id="RFT63875.1"/>
    </source>
</evidence>
<protein>
    <submittedName>
        <fullName evidence="1">Uncharacterized protein</fullName>
    </submittedName>
</protein>
<dbReference type="RefSeq" id="WP_042978695.1">
    <property type="nucleotide sequence ID" value="NZ_JMQC01000007.1"/>
</dbReference>
<dbReference type="AlphaFoldDB" id="A0A090Z286"/>
<reference evidence="1 3" key="1">
    <citation type="submission" date="2014-04" db="EMBL/GenBank/DDBJ databases">
        <authorList>
            <person name="Bishop-Lilly K.A."/>
            <person name="Broomall S.M."/>
            <person name="Chain P.S."/>
            <person name="Chertkov O."/>
            <person name="Coyne S.R."/>
            <person name="Daligault H.E."/>
            <person name="Davenport K.W."/>
            <person name="Erkkila T."/>
            <person name="Frey K.G."/>
            <person name="Gibbons H.S."/>
            <person name="Gu W."/>
            <person name="Jaissle J."/>
            <person name="Johnson S.L."/>
            <person name="Koroleva G.I."/>
            <person name="Ladner J.T."/>
            <person name="Lo C.-C."/>
            <person name="Minogue T.D."/>
            <person name="Munk C."/>
            <person name="Palacios G.F."/>
            <person name="Redden C.L."/>
            <person name="Rosenzweig C.N."/>
            <person name="Scholz M.B."/>
            <person name="Teshima H."/>
            <person name="Xu Y."/>
        </authorList>
    </citation>
    <scope>NUCLEOTIDE SEQUENCE [LARGE SCALE GENOMIC DNA]</scope>
    <source>
        <strain evidence="1 3">BHP</strain>
    </source>
</reference>
<name>A0A090Z286_9BACI</name>
<dbReference type="PATRIC" id="fig|1405.8.peg.99"/>
<sequence>MENQPNWQPIQNLPIIANLIDGQSSDAKEQYINLLEARNKPHVLNDAIIQRTIHVYTEQREFAWIFEEQLSKWKKEERLTPIEQSEIERLQGQVQQLHHTLNDILALTEKLKEGTYEKVMAKSDSQLGVESLQKIKRSDY</sequence>
<dbReference type="EMBL" id="JMQC01000007">
    <property type="protein sequence ID" value="KFN04747.1"/>
    <property type="molecule type" value="Genomic_DNA"/>
</dbReference>
<keyword evidence="4" id="KW-1185">Reference proteome</keyword>